<reference evidence="2" key="1">
    <citation type="journal article" date="2019" name="Int. J. Syst. Evol. Microbiol.">
        <title>The Global Catalogue of Microorganisms (GCM) 10K type strain sequencing project: providing services to taxonomists for standard genome sequencing and annotation.</title>
        <authorList>
            <consortium name="The Broad Institute Genomics Platform"/>
            <consortium name="The Broad Institute Genome Sequencing Center for Infectious Disease"/>
            <person name="Wu L."/>
            <person name="Ma J."/>
        </authorList>
    </citation>
    <scope>NUCLEOTIDE SEQUENCE [LARGE SCALE GENOMIC DNA]</scope>
    <source>
        <strain evidence="2">JCM 18204</strain>
    </source>
</reference>
<sequence length="74" mass="7928">MTTAFDDAPDAERDREACAALLAFAGMPLIPDRAAGVCDNIREMRRLAALVREVVADDVEPAAIFDLPAIVRSA</sequence>
<name>A0ABP9B4Y4_9GAMM</name>
<accession>A0ABP9B4Y4</accession>
<gene>
    <name evidence="1" type="ORF">GCM10023307_12780</name>
</gene>
<comment type="caution">
    <text evidence="1">The sequence shown here is derived from an EMBL/GenBank/DDBJ whole genome shotgun (WGS) entry which is preliminary data.</text>
</comment>
<evidence type="ECO:0008006" key="3">
    <source>
        <dbReference type="Google" id="ProtNLM"/>
    </source>
</evidence>
<keyword evidence="2" id="KW-1185">Reference proteome</keyword>
<dbReference type="Proteomes" id="UP001499959">
    <property type="component" value="Unassembled WGS sequence"/>
</dbReference>
<organism evidence="1 2">
    <name type="scientific">Lysobacter hankyongensis</name>
    <dbReference type="NCBI Taxonomy" id="1176535"/>
    <lineage>
        <taxon>Bacteria</taxon>
        <taxon>Pseudomonadati</taxon>
        <taxon>Pseudomonadota</taxon>
        <taxon>Gammaproteobacteria</taxon>
        <taxon>Lysobacterales</taxon>
        <taxon>Lysobacteraceae</taxon>
        <taxon>Lysobacter</taxon>
    </lineage>
</organism>
<proteinExistence type="predicted"/>
<dbReference type="EMBL" id="BAABJE010000005">
    <property type="protein sequence ID" value="GAA4789093.1"/>
    <property type="molecule type" value="Genomic_DNA"/>
</dbReference>
<dbReference type="RefSeq" id="WP_345302483.1">
    <property type="nucleotide sequence ID" value="NZ_BAABJE010000005.1"/>
</dbReference>
<evidence type="ECO:0000313" key="2">
    <source>
        <dbReference type="Proteomes" id="UP001499959"/>
    </source>
</evidence>
<protein>
    <recommendedName>
        <fullName evidence="3">DUF4089 domain-containing protein</fullName>
    </recommendedName>
</protein>
<evidence type="ECO:0000313" key="1">
    <source>
        <dbReference type="EMBL" id="GAA4789093.1"/>
    </source>
</evidence>